<dbReference type="KEGG" id="vg:26796797"/>
<dbReference type="Proteomes" id="UP000030200">
    <property type="component" value="Segment"/>
</dbReference>
<name>A0A0A0RKT2_9CAUD</name>
<evidence type="ECO:0000313" key="1">
    <source>
        <dbReference type="EMBL" id="AIW02566.1"/>
    </source>
</evidence>
<gene>
    <name evidence="1" type="primary">68</name>
    <name evidence="1" type="ORF">PBI_JAY2JAY_68</name>
</gene>
<reference evidence="1 2" key="1">
    <citation type="submission" date="2014-09" db="EMBL/GenBank/DDBJ databases">
        <authorList>
            <person name="Gicewicz E.A."/>
            <person name="Hiryak K.M."/>
            <person name="Horoschock A.N."/>
            <person name="Kneeream E.R."/>
            <person name="Luchetta J."/>
            <person name="Mikolon A.R."/>
            <person name="Smith S.N."/>
            <person name="Svintozelskiy S."/>
            <person name="Yucha M.L."/>
            <person name="Manna D.P."/>
            <person name="Pidcock K.A."/>
            <person name="Laing C.E."/>
            <person name="Schaff J.E."/>
            <person name="Dashiell C.L."/>
            <person name="Macialek J.A."/>
            <person name="Anders K.R."/>
            <person name="Braun M.A."/>
            <person name="Delesalle V.A."/>
            <person name="Hughes L.E."/>
            <person name="Ware V.C."/>
            <person name="Bradley K.W."/>
            <person name="Barker L.P."/>
            <person name="Asai D.J."/>
            <person name="Bowman C.A."/>
            <person name="Russell D.A."/>
            <person name="Pope W.H."/>
            <person name="Jacobs-Sera D."/>
            <person name="Hendrix R.W."/>
            <person name="Hatfull G.F."/>
        </authorList>
    </citation>
    <scope>NUCLEOTIDE SEQUENCE [LARGE SCALE GENOMIC DNA]</scope>
</reference>
<dbReference type="RefSeq" id="YP_009225793.1">
    <property type="nucleotide sequence ID" value="NC_029098.1"/>
</dbReference>
<organism evidence="1 2">
    <name type="scientific">Streptomyces phage Jay2Jay</name>
    <dbReference type="NCBI Taxonomy" id="1556290"/>
    <lineage>
        <taxon>Viruses</taxon>
        <taxon>Duplodnaviria</taxon>
        <taxon>Heunggongvirae</taxon>
        <taxon>Uroviricota</taxon>
        <taxon>Caudoviricetes</taxon>
        <taxon>Stanwilliamsviridae</taxon>
        <taxon>Boydwoodruffvirinae</taxon>
        <taxon>Samistivirus</taxon>
        <taxon>Samistivirus jay2jay</taxon>
    </lineage>
</organism>
<proteinExistence type="predicted"/>
<keyword evidence="2" id="KW-1185">Reference proteome</keyword>
<accession>A0A0A0RKT2</accession>
<dbReference type="OrthoDB" id="6931at10239"/>
<dbReference type="GeneID" id="26796797"/>
<sequence length="265" mass="28321">MITTQGKSVIFRYLAGNLPRIAESIAVGIGNSAENVNDTILDFETERIPVTLVSADILNDKIVFKGTIPQEYVGTIYEVGLWYGIPPQTSGGSTVIVSFDSDTEGWLPATWNTSVARIGVDGLQVAGGASSKLSDIALDMSVYSDADFMSLAYNADAAINNVAIRFSTDDTNYYEYSFVAATGYEIKTMGKTAFTATGTPDWSNITSITVSATGTGNVVFDGIRAEDADTISTDYALVARSVLGTPKVKTSDTEMDIEYALEINI</sequence>
<dbReference type="EMBL" id="KM652554">
    <property type="protein sequence ID" value="AIW02566.1"/>
    <property type="molecule type" value="Genomic_DNA"/>
</dbReference>
<evidence type="ECO:0000313" key="2">
    <source>
        <dbReference type="Proteomes" id="UP000030200"/>
    </source>
</evidence>
<protein>
    <submittedName>
        <fullName evidence="1">Minor tail protein</fullName>
    </submittedName>
</protein>